<dbReference type="Proteomes" id="UP000518300">
    <property type="component" value="Unassembled WGS sequence"/>
</dbReference>
<reference evidence="3 4" key="1">
    <citation type="submission" date="2020-04" db="EMBL/GenBank/DDBJ databases">
        <title>Draft genome of Pyxidicoccus fallax type strain.</title>
        <authorList>
            <person name="Whitworth D.E."/>
        </authorList>
    </citation>
    <scope>NUCLEOTIDE SEQUENCE [LARGE SCALE GENOMIC DNA]</scope>
    <source>
        <strain evidence="3 4">DSM 14698</strain>
    </source>
</reference>
<feature type="chain" id="PRO_5032784506" description="Lipoprotein" evidence="2">
    <location>
        <begin position="23"/>
        <end position="358"/>
    </location>
</feature>
<evidence type="ECO:0000313" key="4">
    <source>
        <dbReference type="Proteomes" id="UP000518300"/>
    </source>
</evidence>
<keyword evidence="4" id="KW-1185">Reference proteome</keyword>
<dbReference type="PROSITE" id="PS51257">
    <property type="entry name" value="PROKAR_LIPOPROTEIN"/>
    <property type="match status" value="1"/>
</dbReference>
<feature type="compositionally biased region" description="Low complexity" evidence="1">
    <location>
        <begin position="53"/>
        <end position="64"/>
    </location>
</feature>
<accession>A0A848LVV7</accession>
<evidence type="ECO:0008006" key="5">
    <source>
        <dbReference type="Google" id="ProtNLM"/>
    </source>
</evidence>
<proteinExistence type="predicted"/>
<feature type="region of interest" description="Disordered" evidence="1">
    <location>
        <begin position="51"/>
        <end position="70"/>
    </location>
</feature>
<keyword evidence="2" id="KW-0732">Signal</keyword>
<evidence type="ECO:0000256" key="1">
    <source>
        <dbReference type="SAM" id="MobiDB-lite"/>
    </source>
</evidence>
<dbReference type="EMBL" id="JABBJJ010000345">
    <property type="protein sequence ID" value="NMO21702.1"/>
    <property type="molecule type" value="Genomic_DNA"/>
</dbReference>
<comment type="caution">
    <text evidence="3">The sequence shown here is derived from an EMBL/GenBank/DDBJ whole genome shotgun (WGS) entry which is preliminary data.</text>
</comment>
<protein>
    <recommendedName>
        <fullName evidence="5">Lipoprotein</fullName>
    </recommendedName>
</protein>
<sequence>MQLRKTLGAAALITAATMASMAGCSGRDDEDGNTPDSGTCVGTCANDAGTDAGTPDSGTPDSGTPDGGGGVVTLTVREARDLEEIREVILENVVVTGISRIDARNAAGVTADFWVADPANPKDGIFVQKFRDDPQNDYSPKAGDVVTIRGFVQTKSRFNDREGYRRVIKNNFDVRGSGPIVPMTITKVRDGEPLAPVQVSVASGFGNADGGTGRPNQDHLGARVHIVDSLTITNANPEAFKRLSAVPNDTVYYGFEVTGGVLVNNNTTFGFTQDGGTRRCDYRVQINNDAGTITFPQGIKGVWDTFTHAPCVDGGTSTFSCFNDAGVVPGTDNRWTTALYPDGCEDLEPVQITAPGAQ</sequence>
<gene>
    <name evidence="3" type="ORF">HG543_43670</name>
</gene>
<name>A0A848LVV7_9BACT</name>
<feature type="signal peptide" evidence="2">
    <location>
        <begin position="1"/>
        <end position="22"/>
    </location>
</feature>
<organism evidence="3 4">
    <name type="scientific">Pyxidicoccus fallax</name>
    <dbReference type="NCBI Taxonomy" id="394095"/>
    <lineage>
        <taxon>Bacteria</taxon>
        <taxon>Pseudomonadati</taxon>
        <taxon>Myxococcota</taxon>
        <taxon>Myxococcia</taxon>
        <taxon>Myxococcales</taxon>
        <taxon>Cystobacterineae</taxon>
        <taxon>Myxococcaceae</taxon>
        <taxon>Pyxidicoccus</taxon>
    </lineage>
</organism>
<dbReference type="RefSeq" id="WP_169350880.1">
    <property type="nucleotide sequence ID" value="NZ_JABBJJ010000345.1"/>
</dbReference>
<evidence type="ECO:0000313" key="3">
    <source>
        <dbReference type="EMBL" id="NMO21702.1"/>
    </source>
</evidence>
<evidence type="ECO:0000256" key="2">
    <source>
        <dbReference type="SAM" id="SignalP"/>
    </source>
</evidence>
<dbReference type="AlphaFoldDB" id="A0A848LVV7"/>